<dbReference type="HOGENOM" id="CLU_1240042_0_0_1"/>
<reference evidence="3" key="1">
    <citation type="journal article" date="2012" name="Nat. Genet.">
        <title>Lifestyle transitions in plant pathogenic Colletotrichum fungi deciphered by genome and transcriptome analyses.</title>
        <authorList>
            <person name="O'Connell R.J."/>
            <person name="Thon M.R."/>
            <person name="Hacquard S."/>
            <person name="Amyotte S.G."/>
            <person name="Kleemann J."/>
            <person name="Torres M.F."/>
            <person name="Damm U."/>
            <person name="Buiate E.A."/>
            <person name="Epstein L."/>
            <person name="Alkan N."/>
            <person name="Altmueller J."/>
            <person name="Alvarado-Balderrama L."/>
            <person name="Bauser C.A."/>
            <person name="Becker C."/>
            <person name="Birren B.W."/>
            <person name="Chen Z."/>
            <person name="Choi J."/>
            <person name="Crouch J.A."/>
            <person name="Duvick J.P."/>
            <person name="Farman M.A."/>
            <person name="Gan P."/>
            <person name="Heiman D."/>
            <person name="Henrissat B."/>
            <person name="Howard R.J."/>
            <person name="Kabbage M."/>
            <person name="Koch C."/>
            <person name="Kracher B."/>
            <person name="Kubo Y."/>
            <person name="Law A.D."/>
            <person name="Lebrun M.-H."/>
            <person name="Lee Y.-H."/>
            <person name="Miyara I."/>
            <person name="Moore N."/>
            <person name="Neumann U."/>
            <person name="Nordstroem K."/>
            <person name="Panaccione D.G."/>
            <person name="Panstruga R."/>
            <person name="Place M."/>
            <person name="Proctor R.H."/>
            <person name="Prusky D."/>
            <person name="Rech G."/>
            <person name="Reinhardt R."/>
            <person name="Rollins J.A."/>
            <person name="Rounsley S."/>
            <person name="Schardl C.L."/>
            <person name="Schwartz D.C."/>
            <person name="Shenoy N."/>
            <person name="Shirasu K."/>
            <person name="Sikhakolli U.R."/>
            <person name="Stueber K."/>
            <person name="Sukno S.A."/>
            <person name="Sweigard J.A."/>
            <person name="Takano Y."/>
            <person name="Takahara H."/>
            <person name="Trail F."/>
            <person name="van der Does H.C."/>
            <person name="Voll L.M."/>
            <person name="Will I."/>
            <person name="Young S."/>
            <person name="Zeng Q."/>
            <person name="Zhang J."/>
            <person name="Zhou S."/>
            <person name="Dickman M.B."/>
            <person name="Schulze-Lefert P."/>
            <person name="Ver Loren van Themaat E."/>
            <person name="Ma L.-J."/>
            <person name="Vaillancourt L.J."/>
        </authorList>
    </citation>
    <scope>NUCLEOTIDE SEQUENCE [LARGE SCALE GENOMIC DNA]</scope>
    <source>
        <strain evidence="3">IMI 349063</strain>
    </source>
</reference>
<name>H1VIN9_COLHI</name>
<evidence type="ECO:0000313" key="3">
    <source>
        <dbReference type="Proteomes" id="UP000007174"/>
    </source>
</evidence>
<evidence type="ECO:0000256" key="1">
    <source>
        <dbReference type="SAM" id="MobiDB-lite"/>
    </source>
</evidence>
<proteinExistence type="predicted"/>
<feature type="compositionally biased region" description="Polar residues" evidence="1">
    <location>
        <begin position="164"/>
        <end position="180"/>
    </location>
</feature>
<feature type="region of interest" description="Disordered" evidence="1">
    <location>
        <begin position="141"/>
        <end position="194"/>
    </location>
</feature>
<sequence>MALKSFDQFNPAFPALRNMFAPSETVSRRRLVQCRRPGDVIGNRAHLNLFFSKPQHNLTHAAYPKRALFTYFDTSHWTMCRPPAMPSHPWPTTERRKKKGLGPVCWSVPAATGTFCHDFPAFVFLVHRSLAYWATLPSSPRCDHDDDDDADDADDDDKPPGPRNTFSNVASYPLSTSTRKPTLRSPATKYESARVVVSTKENRIRHVPCPPWTSCVTSPLSTD</sequence>
<dbReference type="EMBL" id="CACQ02003871">
    <property type="protein sequence ID" value="CCF40092.1"/>
    <property type="molecule type" value="Genomic_DNA"/>
</dbReference>
<feature type="compositionally biased region" description="Acidic residues" evidence="1">
    <location>
        <begin position="145"/>
        <end position="157"/>
    </location>
</feature>
<protein>
    <submittedName>
        <fullName evidence="2">Uncharacterized protein</fullName>
    </submittedName>
</protein>
<accession>H1VIN9</accession>
<evidence type="ECO:0000313" key="2">
    <source>
        <dbReference type="EMBL" id="CCF40092.1"/>
    </source>
</evidence>
<gene>
    <name evidence="2" type="ORF">CH063_10754</name>
</gene>
<dbReference type="Proteomes" id="UP000007174">
    <property type="component" value="Unassembled WGS sequence"/>
</dbReference>
<organism evidence="2 3">
    <name type="scientific">Colletotrichum higginsianum (strain IMI 349063)</name>
    <name type="common">Crucifer anthracnose fungus</name>
    <dbReference type="NCBI Taxonomy" id="759273"/>
    <lineage>
        <taxon>Eukaryota</taxon>
        <taxon>Fungi</taxon>
        <taxon>Dikarya</taxon>
        <taxon>Ascomycota</taxon>
        <taxon>Pezizomycotina</taxon>
        <taxon>Sordariomycetes</taxon>
        <taxon>Hypocreomycetidae</taxon>
        <taxon>Glomerellales</taxon>
        <taxon>Glomerellaceae</taxon>
        <taxon>Colletotrichum</taxon>
        <taxon>Colletotrichum destructivum species complex</taxon>
    </lineage>
</organism>
<dbReference type="AlphaFoldDB" id="H1VIN9"/>